<evidence type="ECO:0000259" key="8">
    <source>
        <dbReference type="Pfam" id="PF14322"/>
    </source>
</evidence>
<evidence type="ECO:0000313" key="9">
    <source>
        <dbReference type="EMBL" id="SDW74668.1"/>
    </source>
</evidence>
<feature type="transmembrane region" description="Helical" evidence="6">
    <location>
        <begin position="7"/>
        <end position="24"/>
    </location>
</feature>
<evidence type="ECO:0000256" key="5">
    <source>
        <dbReference type="ARBA" id="ARBA00023237"/>
    </source>
</evidence>
<dbReference type="Gene3D" id="1.25.40.390">
    <property type="match status" value="1"/>
</dbReference>
<keyword evidence="6" id="KW-1133">Transmembrane helix</keyword>
<dbReference type="EMBL" id="FNNO01000005">
    <property type="protein sequence ID" value="SDW74668.1"/>
    <property type="molecule type" value="Genomic_DNA"/>
</dbReference>
<comment type="subcellular location">
    <subcellularLocation>
        <location evidence="1">Cell outer membrane</location>
    </subcellularLocation>
</comment>
<dbReference type="InterPro" id="IPR012944">
    <property type="entry name" value="SusD_RagB_dom"/>
</dbReference>
<dbReference type="RefSeq" id="WP_092723411.1">
    <property type="nucleotide sequence ID" value="NZ_FNNO01000005.1"/>
</dbReference>
<dbReference type="GO" id="GO:0009279">
    <property type="term" value="C:cell outer membrane"/>
    <property type="evidence" value="ECO:0007669"/>
    <property type="project" value="UniProtKB-SubCell"/>
</dbReference>
<proteinExistence type="inferred from homology"/>
<protein>
    <submittedName>
        <fullName evidence="9">SusD family protein</fullName>
    </submittedName>
</protein>
<feature type="domain" description="RagB/SusD" evidence="7">
    <location>
        <begin position="341"/>
        <end position="412"/>
    </location>
</feature>
<dbReference type="InterPro" id="IPR033985">
    <property type="entry name" value="SusD-like_N"/>
</dbReference>
<accession>A0A8X8IE88</accession>
<organism evidence="9 10">
    <name type="scientific">Hydrobacter penzbergensis</name>
    <dbReference type="NCBI Taxonomy" id="1235997"/>
    <lineage>
        <taxon>Bacteria</taxon>
        <taxon>Pseudomonadati</taxon>
        <taxon>Bacteroidota</taxon>
        <taxon>Chitinophagia</taxon>
        <taxon>Chitinophagales</taxon>
        <taxon>Chitinophagaceae</taxon>
        <taxon>Hydrobacter</taxon>
    </lineage>
</organism>
<keyword evidence="3" id="KW-0732">Signal</keyword>
<comment type="similarity">
    <text evidence="2">Belongs to the SusD family.</text>
</comment>
<evidence type="ECO:0000256" key="6">
    <source>
        <dbReference type="SAM" id="Phobius"/>
    </source>
</evidence>
<evidence type="ECO:0000259" key="7">
    <source>
        <dbReference type="Pfam" id="PF07980"/>
    </source>
</evidence>
<keyword evidence="10" id="KW-1185">Reference proteome</keyword>
<dbReference type="Pfam" id="PF07980">
    <property type="entry name" value="SusD_RagB"/>
    <property type="match status" value="1"/>
</dbReference>
<dbReference type="Pfam" id="PF14322">
    <property type="entry name" value="SusD-like_3"/>
    <property type="match status" value="1"/>
</dbReference>
<dbReference type="AlphaFoldDB" id="A0A8X8IE88"/>
<keyword evidence="5" id="KW-0998">Cell outer membrane</keyword>
<evidence type="ECO:0000256" key="3">
    <source>
        <dbReference type="ARBA" id="ARBA00022729"/>
    </source>
</evidence>
<dbReference type="Proteomes" id="UP000198711">
    <property type="component" value="Unassembled WGS sequence"/>
</dbReference>
<gene>
    <name evidence="9" type="ORF">SAMN05444410_105155</name>
</gene>
<keyword evidence="4 6" id="KW-0472">Membrane</keyword>
<evidence type="ECO:0000313" key="10">
    <source>
        <dbReference type="Proteomes" id="UP000198711"/>
    </source>
</evidence>
<comment type="caution">
    <text evidence="9">The sequence shown here is derived from an EMBL/GenBank/DDBJ whole genome shotgun (WGS) entry which is preliminary data.</text>
</comment>
<keyword evidence="6" id="KW-0812">Transmembrane</keyword>
<evidence type="ECO:0000256" key="2">
    <source>
        <dbReference type="ARBA" id="ARBA00006275"/>
    </source>
</evidence>
<dbReference type="InterPro" id="IPR011990">
    <property type="entry name" value="TPR-like_helical_dom_sf"/>
</dbReference>
<sequence length="458" mass="51871">MTTIKRPIIYAIILWAIIGSTGWSCNKYLEAKPDKRLAVPNTLEELQALLNTYTQVNKRDITTAESCADNFYLTDAGWASFNEYKRRLYTWQKDYVIEPINEYSNSDWGNSYRLINIANTVLDNIHNISTSQNNLLQWSNIKGQALFWRAKCFQQVAFVWALAYDKSTATNDLGIPLRLDADFNKPSVRSTVKETYDQIIRDLMEAIPLLPEVPVHVVRPSRPAAYGLLARTYLSMRQYDSCAKYASLCLSIKNDLMDYNKDINAGAAAPIPQFNTEVVFENLASSFEMLGPKAIVDSMLYASYEPNDIRKAAFFRSNNDGTYGFKGHYSTGPFGGIATDEVYLMRAECNARAGKTIEAMNDLNYLLIKRWKKGTYVPLTATDATDAVSKILAERRKELLFRGLRWMDIKRLNKDGAGITLKRVINGETFLLPPNDPRYAVAIPEDVIATTGMQQNPR</sequence>
<evidence type="ECO:0000256" key="1">
    <source>
        <dbReference type="ARBA" id="ARBA00004442"/>
    </source>
</evidence>
<evidence type="ECO:0000256" key="4">
    <source>
        <dbReference type="ARBA" id="ARBA00023136"/>
    </source>
</evidence>
<reference evidence="9 10" key="1">
    <citation type="submission" date="2016-10" db="EMBL/GenBank/DDBJ databases">
        <authorList>
            <person name="Varghese N."/>
            <person name="Submissions S."/>
        </authorList>
    </citation>
    <scope>NUCLEOTIDE SEQUENCE [LARGE SCALE GENOMIC DNA]</scope>
    <source>
        <strain evidence="9 10">DSM 25353</strain>
    </source>
</reference>
<dbReference type="SUPFAM" id="SSF48452">
    <property type="entry name" value="TPR-like"/>
    <property type="match status" value="1"/>
</dbReference>
<feature type="domain" description="SusD-like N-terminal" evidence="8">
    <location>
        <begin position="27"/>
        <end position="234"/>
    </location>
</feature>
<name>A0A8X8IE88_9BACT</name>